<dbReference type="Proteomes" id="UP000325577">
    <property type="component" value="Linkage Group LG4"/>
</dbReference>
<sequence length="112" mass="12569">MGSHLLHLYISSRASLINRLAAYFPKPIMRYYSESRKENNGHIGVEERAPSTAEEFERVAEEKARQGIVSQTVEKAYDGAEEATLGDSKVESVQERHKEPVGKGNFPKTCDD</sequence>
<reference evidence="2 3" key="1">
    <citation type="submission" date="2019-09" db="EMBL/GenBank/DDBJ databases">
        <title>A chromosome-level genome assembly of the Chinese tupelo Nyssa sinensis.</title>
        <authorList>
            <person name="Yang X."/>
            <person name="Kang M."/>
            <person name="Yang Y."/>
            <person name="Xiong H."/>
            <person name="Wang M."/>
            <person name="Zhang Z."/>
            <person name="Wang Z."/>
            <person name="Wu H."/>
            <person name="Ma T."/>
            <person name="Liu J."/>
            <person name="Xi Z."/>
        </authorList>
    </citation>
    <scope>NUCLEOTIDE SEQUENCE [LARGE SCALE GENOMIC DNA]</scope>
    <source>
        <strain evidence="2">J267</strain>
        <tissue evidence="2">Leaf</tissue>
    </source>
</reference>
<evidence type="ECO:0000313" key="3">
    <source>
        <dbReference type="Proteomes" id="UP000325577"/>
    </source>
</evidence>
<keyword evidence="3" id="KW-1185">Reference proteome</keyword>
<accession>A0A5J4ZZI2</accession>
<dbReference type="OrthoDB" id="955245at2759"/>
<feature type="region of interest" description="Disordered" evidence="1">
    <location>
        <begin position="79"/>
        <end position="112"/>
    </location>
</feature>
<organism evidence="2 3">
    <name type="scientific">Nyssa sinensis</name>
    <dbReference type="NCBI Taxonomy" id="561372"/>
    <lineage>
        <taxon>Eukaryota</taxon>
        <taxon>Viridiplantae</taxon>
        <taxon>Streptophyta</taxon>
        <taxon>Embryophyta</taxon>
        <taxon>Tracheophyta</taxon>
        <taxon>Spermatophyta</taxon>
        <taxon>Magnoliopsida</taxon>
        <taxon>eudicotyledons</taxon>
        <taxon>Gunneridae</taxon>
        <taxon>Pentapetalae</taxon>
        <taxon>asterids</taxon>
        <taxon>Cornales</taxon>
        <taxon>Nyssaceae</taxon>
        <taxon>Nyssa</taxon>
    </lineage>
</organism>
<protein>
    <submittedName>
        <fullName evidence="2">Uncharacterized protein</fullName>
    </submittedName>
</protein>
<feature type="compositionally biased region" description="Basic and acidic residues" evidence="1">
    <location>
        <begin position="88"/>
        <end position="101"/>
    </location>
</feature>
<gene>
    <name evidence="2" type="ORF">F0562_010063</name>
</gene>
<dbReference type="AlphaFoldDB" id="A0A5J4ZZI2"/>
<evidence type="ECO:0000313" key="2">
    <source>
        <dbReference type="EMBL" id="KAA8523640.1"/>
    </source>
</evidence>
<dbReference type="EMBL" id="CM018047">
    <property type="protein sequence ID" value="KAA8523640.1"/>
    <property type="molecule type" value="Genomic_DNA"/>
</dbReference>
<name>A0A5J4ZZI2_9ASTE</name>
<proteinExistence type="predicted"/>
<evidence type="ECO:0000256" key="1">
    <source>
        <dbReference type="SAM" id="MobiDB-lite"/>
    </source>
</evidence>